<keyword evidence="4" id="KW-1003">Cell membrane</keyword>
<feature type="transmembrane region" description="Helical" evidence="15">
    <location>
        <begin position="775"/>
        <end position="797"/>
    </location>
</feature>
<dbReference type="SUPFAM" id="SSF53822">
    <property type="entry name" value="Periplasmic binding protein-like I"/>
    <property type="match status" value="1"/>
</dbReference>
<keyword evidence="8" id="KW-0297">G-protein coupled receptor</keyword>
<reference evidence="17 18" key="1">
    <citation type="submission" date="2023-05" db="EMBL/GenBank/DDBJ databases">
        <title>B98-5 Cell Line De Novo Hybrid Assembly: An Optical Mapping Approach.</title>
        <authorList>
            <person name="Kananen K."/>
            <person name="Auerbach J.A."/>
            <person name="Kautto E."/>
            <person name="Blachly J.S."/>
        </authorList>
    </citation>
    <scope>NUCLEOTIDE SEQUENCE [LARGE SCALE GENOMIC DNA]</scope>
    <source>
        <strain evidence="17">B95-8</strain>
        <tissue evidence="17">Cell line</tissue>
    </source>
</reference>
<keyword evidence="9 15" id="KW-0472">Membrane</keyword>
<feature type="transmembrane region" description="Helical" evidence="15">
    <location>
        <begin position="690"/>
        <end position="714"/>
    </location>
</feature>
<comment type="similarity">
    <text evidence="2">Belongs to the G-protein coupled receptor 3 family.</text>
</comment>
<dbReference type="Pfam" id="PF01094">
    <property type="entry name" value="ANF_receptor"/>
    <property type="match status" value="1"/>
</dbReference>
<feature type="transmembrane region" description="Helical" evidence="15">
    <location>
        <begin position="809"/>
        <end position="831"/>
    </location>
</feature>
<dbReference type="EMBL" id="JASSZA010000004">
    <property type="protein sequence ID" value="KAK2114238.1"/>
    <property type="molecule type" value="Genomic_DNA"/>
</dbReference>
<evidence type="ECO:0000256" key="11">
    <source>
        <dbReference type="ARBA" id="ARBA00023170"/>
    </source>
</evidence>
<dbReference type="Gene3D" id="2.10.50.30">
    <property type="entry name" value="GPCR, family 3, nine cysteines domain"/>
    <property type="match status" value="1"/>
</dbReference>
<dbReference type="PROSITE" id="PS50259">
    <property type="entry name" value="G_PROTEIN_RECEP_F3_4"/>
    <property type="match status" value="1"/>
</dbReference>
<dbReference type="InterPro" id="IPR000337">
    <property type="entry name" value="GPCR_3"/>
</dbReference>
<dbReference type="CDD" id="cd06361">
    <property type="entry name" value="PBP1_GPC6A-like"/>
    <property type="match status" value="1"/>
</dbReference>
<evidence type="ECO:0000256" key="13">
    <source>
        <dbReference type="ARBA" id="ARBA00023224"/>
    </source>
</evidence>
<evidence type="ECO:0000256" key="9">
    <source>
        <dbReference type="ARBA" id="ARBA00023136"/>
    </source>
</evidence>
<dbReference type="PRINTS" id="PR00592">
    <property type="entry name" value="CASENSINGR"/>
</dbReference>
<keyword evidence="6" id="KW-0732">Signal</keyword>
<feature type="transmembrane region" description="Helical" evidence="15">
    <location>
        <begin position="619"/>
        <end position="642"/>
    </location>
</feature>
<dbReference type="Pfam" id="PF00003">
    <property type="entry name" value="7tm_3"/>
    <property type="match status" value="1"/>
</dbReference>
<evidence type="ECO:0000256" key="12">
    <source>
        <dbReference type="ARBA" id="ARBA00023180"/>
    </source>
</evidence>
<feature type="domain" description="G-protein coupled receptors family 3 profile" evidence="16">
    <location>
        <begin position="619"/>
        <end position="875"/>
    </location>
</feature>
<keyword evidence="10" id="KW-1015">Disulfide bond</keyword>
<keyword evidence="11 17" id="KW-0675">Receptor</keyword>
<proteinExistence type="inferred from homology"/>
<dbReference type="PRINTS" id="PR00248">
    <property type="entry name" value="GPCRMGR"/>
</dbReference>
<dbReference type="InterPro" id="IPR017979">
    <property type="entry name" value="GPCR_3_CS"/>
</dbReference>
<keyword evidence="12" id="KW-0325">Glycoprotein</keyword>
<dbReference type="CDD" id="cd15281">
    <property type="entry name" value="7tmC_GPRC6A"/>
    <property type="match status" value="1"/>
</dbReference>
<evidence type="ECO:0000256" key="10">
    <source>
        <dbReference type="ARBA" id="ARBA00023157"/>
    </source>
</evidence>
<comment type="subunit">
    <text evidence="3">Homodimer; disulfide-linked.</text>
</comment>
<feature type="transmembrane region" description="Helical" evidence="15">
    <location>
        <begin position="726"/>
        <end position="751"/>
    </location>
</feature>
<accession>A0ABQ9VXX3</accession>
<organism evidence="17 18">
    <name type="scientific">Saguinus oedipus</name>
    <name type="common">Cotton-top tamarin</name>
    <name type="synonym">Oedipomidas oedipus</name>
    <dbReference type="NCBI Taxonomy" id="9490"/>
    <lineage>
        <taxon>Eukaryota</taxon>
        <taxon>Metazoa</taxon>
        <taxon>Chordata</taxon>
        <taxon>Craniata</taxon>
        <taxon>Vertebrata</taxon>
        <taxon>Euteleostomi</taxon>
        <taxon>Mammalia</taxon>
        <taxon>Eutheria</taxon>
        <taxon>Euarchontoglires</taxon>
        <taxon>Primates</taxon>
        <taxon>Haplorrhini</taxon>
        <taxon>Platyrrhini</taxon>
        <taxon>Cebidae</taxon>
        <taxon>Callitrichinae</taxon>
        <taxon>Saguinus</taxon>
    </lineage>
</organism>
<dbReference type="InterPro" id="IPR017978">
    <property type="entry name" value="GPCR_3_C"/>
</dbReference>
<dbReference type="PROSITE" id="PS00980">
    <property type="entry name" value="G_PROTEIN_RECEP_F3_2"/>
    <property type="match status" value="1"/>
</dbReference>
<evidence type="ECO:0000256" key="1">
    <source>
        <dbReference type="ARBA" id="ARBA00004651"/>
    </source>
</evidence>
<dbReference type="InterPro" id="IPR011500">
    <property type="entry name" value="GPCR_3_9-Cys_dom"/>
</dbReference>
<evidence type="ECO:0000313" key="18">
    <source>
        <dbReference type="Proteomes" id="UP001266305"/>
    </source>
</evidence>
<evidence type="ECO:0000256" key="3">
    <source>
        <dbReference type="ARBA" id="ARBA00011748"/>
    </source>
</evidence>
<feature type="transmembrane region" description="Helical" evidence="15">
    <location>
        <begin position="837"/>
        <end position="859"/>
    </location>
</feature>
<evidence type="ECO:0000256" key="8">
    <source>
        <dbReference type="ARBA" id="ARBA00023040"/>
    </source>
</evidence>
<dbReference type="Proteomes" id="UP001266305">
    <property type="component" value="Unassembled WGS sequence"/>
</dbReference>
<dbReference type="InterPro" id="IPR038550">
    <property type="entry name" value="GPCR_3_9-Cys_sf"/>
</dbReference>
<evidence type="ECO:0000256" key="2">
    <source>
        <dbReference type="ARBA" id="ARBA00007242"/>
    </source>
</evidence>
<evidence type="ECO:0000313" key="17">
    <source>
        <dbReference type="EMBL" id="KAK2114238.1"/>
    </source>
</evidence>
<sequence length="954" mass="107726">MESKANLDNDKNATVAIPCQTPDDFVAATSPGHIIIGGLFPIHEKMLSSEDYPKRPEIQKCVGLPIHLPFFSSIIEMINNSTLLSGVKLGYEIYDTCTEVTVAMAATLRFLSKFNCSRETVEFKCDYSSYVPRVKAVIGSGYSEITMAVSRMLNLQLIPQVGYESTAEILSDKIRFPSFLRTVPSDFHQIKAMVHLIQKSGWNWVGIITTDDDYGRLALNSFTIQAEAKNVCIAFKEVLPAFLSDNTIEVRINQTLEKITLEAQVNVIVVFLRQFHVFDLFNKAIEMNINKMWIASDNWSTATKITTIPNVKKIGKVVGFTFRRGNISSFHSFLQNLHLLPSDSNKLLHEYVMHLSACAYVKDTDLSQCIFNHSQGTLAYKANKTIERNFFMRNDFLQDYAEPGLIHSIQLAVFALGYAIQDLCRARDCQKPNVFQPWEKQIGKEEWGMTCSFDHDISEPHLVSARFRKKELLDVLKNMTFTVGGNSFHFDAHGDLNTGYDVVLWKEINGHMTVTKMAEYDLQNDVFIIPDQETKNDTLLNTKIQSKCSKECSPGQMKQTTRSQHICCYECENCPENHYSNQTDMPHCLLCNNETHWAPVRSTMCFEKEVEYLNWNDSLAILLLILSLLGIIFVLVVGIIFTRNLNTPVVKSSGGLRVCYVILLCHFLNFASTSFFVGEPQDFTCKTGQTLFGVSFTLCISCILTKSLKILLAFSFDPKLQKFLKCLYKPILIIFACTGIQVIICTLWLIFAPPTVEVNVSLPRVIILQCQEGSILAFGTMLGYIAILALICFIFAFKGRKLPENYNEAKFITFGMLIYFIAWITFIPIYATTFGKYLPAVKIIVILISNYGILCCTFFPKCYVIICKQEINTKSAFLKMIYSYSSHSVSSIVVSHASLESMHGNVTMTNPSSSDKSTTWQKSKALQVQAFTHICKDNATSVSKTLPRKRISSI</sequence>
<keyword evidence="5 15" id="KW-0812">Transmembrane</keyword>
<dbReference type="Pfam" id="PF07562">
    <property type="entry name" value="NCD3G"/>
    <property type="match status" value="1"/>
</dbReference>
<dbReference type="Gene3D" id="3.40.50.2300">
    <property type="match status" value="2"/>
</dbReference>
<protein>
    <recommendedName>
        <fullName evidence="14">G-protein coupled receptor family C group 6 member A</fullName>
    </recommendedName>
</protein>
<keyword evidence="13" id="KW-0807">Transducer</keyword>
<dbReference type="PANTHER" id="PTHR24061:SF5">
    <property type="entry name" value="G-PROTEIN COUPLED RECEPTOR FAMILY C GROUP 6 MEMBER A"/>
    <property type="match status" value="1"/>
</dbReference>
<evidence type="ECO:0000256" key="7">
    <source>
        <dbReference type="ARBA" id="ARBA00022989"/>
    </source>
</evidence>
<comment type="subcellular location">
    <subcellularLocation>
        <location evidence="1">Cell membrane</location>
        <topology evidence="1">Multi-pass membrane protein</topology>
    </subcellularLocation>
</comment>
<evidence type="ECO:0000256" key="14">
    <source>
        <dbReference type="ARBA" id="ARBA00039774"/>
    </source>
</evidence>
<evidence type="ECO:0000256" key="5">
    <source>
        <dbReference type="ARBA" id="ARBA00022692"/>
    </source>
</evidence>
<keyword evidence="7 15" id="KW-1133">Transmembrane helix</keyword>
<evidence type="ECO:0000259" key="16">
    <source>
        <dbReference type="PROSITE" id="PS50259"/>
    </source>
</evidence>
<keyword evidence="18" id="KW-1185">Reference proteome</keyword>
<comment type="caution">
    <text evidence="17">The sequence shown here is derived from an EMBL/GenBank/DDBJ whole genome shotgun (WGS) entry which is preliminary data.</text>
</comment>
<evidence type="ECO:0000256" key="6">
    <source>
        <dbReference type="ARBA" id="ARBA00022729"/>
    </source>
</evidence>
<evidence type="ECO:0000256" key="15">
    <source>
        <dbReference type="SAM" id="Phobius"/>
    </source>
</evidence>
<name>A0ABQ9VXX3_SAGOE</name>
<feature type="transmembrane region" description="Helical" evidence="15">
    <location>
        <begin position="654"/>
        <end position="678"/>
    </location>
</feature>
<dbReference type="PANTHER" id="PTHR24061">
    <property type="entry name" value="CALCIUM-SENSING RECEPTOR-RELATED"/>
    <property type="match status" value="1"/>
</dbReference>
<gene>
    <name evidence="17" type="primary">GPRC6A</name>
    <name evidence="17" type="ORF">P7K49_008504</name>
</gene>
<dbReference type="InterPro" id="IPR028082">
    <property type="entry name" value="Peripla_BP_I"/>
</dbReference>
<evidence type="ECO:0000256" key="4">
    <source>
        <dbReference type="ARBA" id="ARBA00022475"/>
    </source>
</evidence>
<dbReference type="InterPro" id="IPR001828">
    <property type="entry name" value="ANF_lig-bd_rcpt"/>
</dbReference>
<dbReference type="InterPro" id="IPR000068">
    <property type="entry name" value="GPCR_3_Ca_sens_rcpt-rel"/>
</dbReference>